<proteinExistence type="predicted"/>
<feature type="transmembrane region" description="Helical" evidence="1">
    <location>
        <begin position="7"/>
        <end position="24"/>
    </location>
</feature>
<keyword evidence="1" id="KW-1133">Transmembrane helix</keyword>
<evidence type="ECO:0000313" key="2">
    <source>
        <dbReference type="EMBL" id="OAB44478.1"/>
    </source>
</evidence>
<feature type="transmembrane region" description="Helical" evidence="1">
    <location>
        <begin position="30"/>
        <end position="51"/>
    </location>
</feature>
<accession>A0A168MBL3</accession>
<keyword evidence="1" id="KW-0472">Membrane</keyword>
<dbReference type="EMBL" id="LVJH01000007">
    <property type="protein sequence ID" value="OAB44478.1"/>
    <property type="molecule type" value="Genomic_DNA"/>
</dbReference>
<keyword evidence="3" id="KW-1185">Reference proteome</keyword>
<dbReference type="AlphaFoldDB" id="A0A168MBL3"/>
<sequence>MKTWLKYIVLFLYGTSFLYLSNLFEIPKNIYYFMIGVPIFIGIGFVIVYLFEKKRKTTGN</sequence>
<reference evidence="2 3" key="1">
    <citation type="submission" date="2016-03" db="EMBL/GenBank/DDBJ databases">
        <title>Draft genome sequence of Paenibacillus glacialis DSM 22343.</title>
        <authorList>
            <person name="Shin S.-K."/>
            <person name="Yi H."/>
        </authorList>
    </citation>
    <scope>NUCLEOTIDE SEQUENCE [LARGE SCALE GENOMIC DNA]</scope>
    <source>
        <strain evidence="2 3">DSM 22343</strain>
    </source>
</reference>
<name>A0A168MBL3_9BACL</name>
<comment type="caution">
    <text evidence="2">The sequence shown here is derived from an EMBL/GenBank/DDBJ whole genome shotgun (WGS) entry which is preliminary data.</text>
</comment>
<dbReference type="Proteomes" id="UP000076967">
    <property type="component" value="Unassembled WGS sequence"/>
</dbReference>
<protein>
    <submittedName>
        <fullName evidence="2">Uncharacterized protein</fullName>
    </submittedName>
</protein>
<evidence type="ECO:0000256" key="1">
    <source>
        <dbReference type="SAM" id="Phobius"/>
    </source>
</evidence>
<keyword evidence="1" id="KW-0812">Transmembrane</keyword>
<evidence type="ECO:0000313" key="3">
    <source>
        <dbReference type="Proteomes" id="UP000076967"/>
    </source>
</evidence>
<organism evidence="2 3">
    <name type="scientific">Paenibacillus glacialis</name>
    <dbReference type="NCBI Taxonomy" id="494026"/>
    <lineage>
        <taxon>Bacteria</taxon>
        <taxon>Bacillati</taxon>
        <taxon>Bacillota</taxon>
        <taxon>Bacilli</taxon>
        <taxon>Bacillales</taxon>
        <taxon>Paenibacillaceae</taxon>
        <taxon>Paenibacillus</taxon>
    </lineage>
</organism>
<gene>
    <name evidence="2" type="ORF">PGLA_07430</name>
</gene>